<dbReference type="InterPro" id="IPR056681">
    <property type="entry name" value="DUF7779"/>
</dbReference>
<dbReference type="Pfam" id="PF25000">
    <property type="entry name" value="DUF7779"/>
    <property type="match status" value="1"/>
</dbReference>
<dbReference type="Gene3D" id="2.160.20.10">
    <property type="entry name" value="Single-stranded right-handed beta-helix, Pectin lyase-like"/>
    <property type="match status" value="2"/>
</dbReference>
<dbReference type="SUPFAM" id="SSF144232">
    <property type="entry name" value="HIT/MYND zinc finger-like"/>
    <property type="match status" value="1"/>
</dbReference>
<evidence type="ECO:0000256" key="4">
    <source>
        <dbReference type="PROSITE-ProRule" id="PRU00134"/>
    </source>
</evidence>
<evidence type="ECO:0000313" key="8">
    <source>
        <dbReference type="EMBL" id="CAC5416521.1"/>
    </source>
</evidence>
<dbReference type="PROSITE" id="PS50005">
    <property type="entry name" value="TPR"/>
    <property type="match status" value="1"/>
</dbReference>
<dbReference type="Pfam" id="PF13229">
    <property type="entry name" value="Beta_helix"/>
    <property type="match status" value="2"/>
</dbReference>
<evidence type="ECO:0000256" key="1">
    <source>
        <dbReference type="ARBA" id="ARBA00022723"/>
    </source>
</evidence>
<dbReference type="InterPro" id="IPR011050">
    <property type="entry name" value="Pectin_lyase_fold/virulence"/>
</dbReference>
<dbReference type="GO" id="GO:0043531">
    <property type="term" value="F:ADP binding"/>
    <property type="evidence" value="ECO:0007669"/>
    <property type="project" value="InterPro"/>
</dbReference>
<dbReference type="Gene3D" id="1.25.40.10">
    <property type="entry name" value="Tetratricopeptide repeat domain"/>
    <property type="match status" value="1"/>
</dbReference>
<feature type="coiled-coil region" evidence="6">
    <location>
        <begin position="349"/>
        <end position="383"/>
    </location>
</feature>
<dbReference type="SUPFAM" id="SSF48452">
    <property type="entry name" value="TPR-like"/>
    <property type="match status" value="1"/>
</dbReference>
<keyword evidence="1" id="KW-0479">Metal-binding</keyword>
<evidence type="ECO:0000256" key="3">
    <source>
        <dbReference type="ARBA" id="ARBA00022833"/>
    </source>
</evidence>
<keyword evidence="3" id="KW-0862">Zinc</keyword>
<keyword evidence="2 4" id="KW-0863">Zinc-finger</keyword>
<evidence type="ECO:0000256" key="6">
    <source>
        <dbReference type="SAM" id="Coils"/>
    </source>
</evidence>
<proteinExistence type="predicted"/>
<dbReference type="InterPro" id="IPR002893">
    <property type="entry name" value="Znf_MYND"/>
</dbReference>
<dbReference type="InterPro" id="IPR006626">
    <property type="entry name" value="PbH1"/>
</dbReference>
<dbReference type="InterPro" id="IPR019734">
    <property type="entry name" value="TPR_rpt"/>
</dbReference>
<evidence type="ECO:0000256" key="2">
    <source>
        <dbReference type="ARBA" id="ARBA00022771"/>
    </source>
</evidence>
<dbReference type="InterPro" id="IPR011990">
    <property type="entry name" value="TPR-like_helical_dom_sf"/>
</dbReference>
<reference evidence="8 9" key="1">
    <citation type="submission" date="2020-06" db="EMBL/GenBank/DDBJ databases">
        <authorList>
            <person name="Li R."/>
            <person name="Bekaert M."/>
        </authorList>
    </citation>
    <scope>NUCLEOTIDE SEQUENCE [LARGE SCALE GENOMIC DNA]</scope>
    <source>
        <strain evidence="9">wild</strain>
    </source>
</reference>
<dbReference type="InterPro" id="IPR039448">
    <property type="entry name" value="Beta_helix"/>
</dbReference>
<dbReference type="SUPFAM" id="SSF51126">
    <property type="entry name" value="Pectin lyase-like"/>
    <property type="match status" value="2"/>
</dbReference>
<feature type="domain" description="MYND-type" evidence="7">
    <location>
        <begin position="1465"/>
        <end position="1503"/>
    </location>
</feature>
<dbReference type="InterPro" id="IPR012334">
    <property type="entry name" value="Pectin_lyas_fold"/>
</dbReference>
<sequence length="1645" mass="186385">MATNTIFFTPDNDIEEELKAEITEIFTASVDKPVINADLDDNQKRWLIVGICLQNILSPTLRNFTEPVILNLYNSMKLSHNIDTQTYPNQLKKYPKSRTRLNYDVINKNRTIARVNKKSDVANYDYKVVNHVEFSKLFMKTYMAQYTAFDETCDLSALLTLIVSIDTFPQPVKKVAMKLRSDVRNPWAHCNFDEWDTISYQRSFQLLHQLIKCLNIPDETTILSELTKWETNGFMFLQGYAVDQHVVRELRKQTQVLAEYALKMSSGEDSTFKKVHEAMLRINGEIVSVCKRIDIIELNQKEQHTALKETNNDVHMLYERTSAMENAQAKQGKDIGRAITDIQDITRGVKNLEAESTSTIHKVDELADEIKNTTEDVEVIKSDITEMKIDIGDFKIYMSKSKPIGKIFFYPPNRSESFVARENEMSHIKSSFVEKGNKSHTLVISGLGGCGKTTLATEFAWRSQEFYDGGVFWMSAESESSLEDSITTLAIDVTTSGKDFRWLLVVDNADEEHLSDYTKELLNGSWKRNTIGHIIITTRRESNEIEESMMIKRENCITLTIFEAKEALEFVKRRTGRVDNDEDKAVLSLVEELGGLPLALEQAAAHIKSIKCAFADYVKRFEKKRIKLLKAAPSPRKMSKDRLAVATTWQLNIEYISRESENEGLGSAAITVMEIASYLFADDIPKDIFNIGHPVVADSDLKEALDDDVGCRQIIEILTRFSLFQFIKDKSLSVHRLVQEVIRDNMNNDRRHFILQDALRMVKKALDECVTPNHVLQDDYRITKRGSLFKWSKLAANANTLKGHLLRFVKSYESNQDICFNDQMLKILQTTALYHSINQRQALALTDQEQMVKIIPTLSVDTNYYHELTSIKIPLLQKDREIILKCLASVIHDDNEDVNEISSVVPYKSETLREMGNEAFKDHRYHDAIQCYTEGIRSCSIDNIDTRFYSNRSLAYIRIKDYEHALKDASTCIKKEPDNWKGYSWKAYSVSGLIETGSLSSNMEAVGLASACIASYINKLCLVEHKMKICYPIINYKMIARPEMLCKEITLLTDRPFTTIMLHQGRYTIKEPLVTTKSIQVIGIEDGVEIDTGECFNIRRLNKECLPVDIEPEKTIHAHFENIKFVEGGCHITVSNNSVATFYKCKFSNGQKGCEFFPKCKGDEGCLNRRKCKADFQSSLSNLFANTNVGEVGFAGICVSEGGTAYVESCVLDRCGGGGVLSSGIGSLIEIKDCTVSNMRQMGIEAREGGAIKAINNTISSNQFHGVVIGPNGYGYISGNIIQGNGAEGVWSGGILDQHGTIKMNEEGASRAVLCDNIIRQNGLSGISLDGGYYEVKGNRIYANLLWGMMVKSRSYSYILNNEIFENKCGGIRIGHNYTAAVFIDGNTLRDHSGPGIYIINSMDNILKKNEKRHTLKKILETVTVGDGEMAGESRIPFISSNNVINDNERGIQHPKDVVCLLEACCFCRNISQQLKSCSRCKKAKYCSRDCQTYHWIKHKHMCKLLNESYIIEVQMRNTQPNNLGGSSEHFKTNTVKIRSFSPKLVGIRQGTPPDRNSSKRFIVKIQSGREYGYYDPHNELMVYDQTVTFDVQLSNPELYHLCNECGVLAGEKLTVKKIFCWASFKNNGKTICFHTDNLPPFQTW</sequence>
<feature type="repeat" description="TPR" evidence="5">
    <location>
        <begin position="946"/>
        <end position="979"/>
    </location>
</feature>
<keyword evidence="5" id="KW-0802">TPR repeat</keyword>
<dbReference type="Pfam" id="PF01753">
    <property type="entry name" value="zf-MYND"/>
    <property type="match status" value="1"/>
</dbReference>
<gene>
    <name evidence="8" type="ORF">MCOR_49125</name>
</gene>
<protein>
    <recommendedName>
        <fullName evidence="7">MYND-type domain-containing protein</fullName>
    </recommendedName>
</protein>
<dbReference type="PANTHER" id="PTHR35205">
    <property type="entry name" value="NB-ARC AND TPR DOMAIN PROTEIN"/>
    <property type="match status" value="1"/>
</dbReference>
<dbReference type="EMBL" id="CACVKT020008661">
    <property type="protein sequence ID" value="CAC5416521.1"/>
    <property type="molecule type" value="Genomic_DNA"/>
</dbReference>
<dbReference type="Proteomes" id="UP000507470">
    <property type="component" value="Unassembled WGS sequence"/>
</dbReference>
<accession>A0A6J8EBR9</accession>
<dbReference type="Gene3D" id="6.10.140.2220">
    <property type="match status" value="1"/>
</dbReference>
<dbReference type="Gene3D" id="3.40.50.300">
    <property type="entry name" value="P-loop containing nucleotide triphosphate hydrolases"/>
    <property type="match status" value="1"/>
</dbReference>
<organism evidence="8 9">
    <name type="scientific">Mytilus coruscus</name>
    <name type="common">Sea mussel</name>
    <dbReference type="NCBI Taxonomy" id="42192"/>
    <lineage>
        <taxon>Eukaryota</taxon>
        <taxon>Metazoa</taxon>
        <taxon>Spiralia</taxon>
        <taxon>Lophotrochozoa</taxon>
        <taxon>Mollusca</taxon>
        <taxon>Bivalvia</taxon>
        <taxon>Autobranchia</taxon>
        <taxon>Pteriomorphia</taxon>
        <taxon>Mytilida</taxon>
        <taxon>Mytiloidea</taxon>
        <taxon>Mytilidae</taxon>
        <taxon>Mytilinae</taxon>
        <taxon>Mytilus</taxon>
    </lineage>
</organism>
<dbReference type="OrthoDB" id="6088515at2759"/>
<evidence type="ECO:0000313" key="9">
    <source>
        <dbReference type="Proteomes" id="UP000507470"/>
    </source>
</evidence>
<name>A0A6J8EBR9_MYTCO</name>
<evidence type="ECO:0000259" key="7">
    <source>
        <dbReference type="PROSITE" id="PS50865"/>
    </source>
</evidence>
<dbReference type="SUPFAM" id="SSF52540">
    <property type="entry name" value="P-loop containing nucleoside triphosphate hydrolases"/>
    <property type="match status" value="1"/>
</dbReference>
<keyword evidence="6" id="KW-0175">Coiled coil</keyword>
<dbReference type="PANTHER" id="PTHR35205:SF1">
    <property type="entry name" value="ZU5 DOMAIN-CONTAINING PROTEIN"/>
    <property type="match status" value="1"/>
</dbReference>
<dbReference type="InterPro" id="IPR027417">
    <property type="entry name" value="P-loop_NTPase"/>
</dbReference>
<dbReference type="SMART" id="SM00710">
    <property type="entry name" value="PbH1"/>
    <property type="match status" value="7"/>
</dbReference>
<dbReference type="SMART" id="SM00028">
    <property type="entry name" value="TPR"/>
    <property type="match status" value="2"/>
</dbReference>
<dbReference type="GO" id="GO:0008270">
    <property type="term" value="F:zinc ion binding"/>
    <property type="evidence" value="ECO:0007669"/>
    <property type="project" value="UniProtKB-KW"/>
</dbReference>
<evidence type="ECO:0000256" key="5">
    <source>
        <dbReference type="PROSITE-ProRule" id="PRU00339"/>
    </source>
</evidence>
<dbReference type="PROSITE" id="PS50865">
    <property type="entry name" value="ZF_MYND_2"/>
    <property type="match status" value="1"/>
</dbReference>
<keyword evidence="9" id="KW-1185">Reference proteome</keyword>